<sequence length="256" mass="28855">MAGIHSIMQTFSALDEGDRAETIKALSDMMRSGTPRQSAKKKVNGFMGYRSYYSSMFSQLPQKERSPILTALWQQDPFHKEWDFLCAVYSTIRDQLNEHNVTLQTWIQFAVISLGIAPRMTYMDTLGWILTRLDDGTHTLQRNSTHNMVPIHQIQQPMNGLGLLLNCLNGGLPISDPQMMISQLSDPAFDVLCINTSQSGTFDTMSSFRRLAKQNPGLAMSSLFQVPVTDPMITQGVVMHEFHSIVKQAENYMDLA</sequence>
<dbReference type="InterPro" id="IPR006856">
    <property type="entry name" value="MATalpha_HMGbox"/>
</dbReference>
<reference evidence="7" key="2">
    <citation type="submission" date="2023-05" db="EMBL/GenBank/DDBJ databases">
        <authorList>
            <consortium name="Lawrence Berkeley National Laboratory"/>
            <person name="Steindorff A."/>
            <person name="Hensen N."/>
            <person name="Bonometti L."/>
            <person name="Westerberg I."/>
            <person name="Brannstrom I.O."/>
            <person name="Guillou S."/>
            <person name="Cros-Aarteil S."/>
            <person name="Calhoun S."/>
            <person name="Haridas S."/>
            <person name="Kuo A."/>
            <person name="Mondo S."/>
            <person name="Pangilinan J."/>
            <person name="Riley R."/>
            <person name="Labutti K."/>
            <person name="Andreopoulos B."/>
            <person name="Lipzen A."/>
            <person name="Chen C."/>
            <person name="Yanf M."/>
            <person name="Daum C."/>
            <person name="Ng V."/>
            <person name="Clum A."/>
            <person name="Ohm R."/>
            <person name="Martin F."/>
            <person name="Silar P."/>
            <person name="Natvig D."/>
            <person name="Lalanne C."/>
            <person name="Gautier V."/>
            <person name="Ament-Velasquez S.L."/>
            <person name="Kruys A."/>
            <person name="Hutchinson M.I."/>
            <person name="Powell A.J."/>
            <person name="Barry K."/>
            <person name="Miller A.N."/>
            <person name="Grigoriev I.V."/>
            <person name="Debuchy R."/>
            <person name="Gladieux P."/>
            <person name="Thoren M.H."/>
            <person name="Johannesson H."/>
        </authorList>
    </citation>
    <scope>NUCLEOTIDE SEQUENCE</scope>
    <source>
        <strain evidence="7">CBS 892.96</strain>
    </source>
</reference>
<dbReference type="GO" id="GO:0045895">
    <property type="term" value="P:positive regulation of mating-type specific transcription, DNA-templated"/>
    <property type="evidence" value="ECO:0007669"/>
    <property type="project" value="InterPro"/>
</dbReference>
<gene>
    <name evidence="7" type="ORF">QBC36DRAFT_305804</name>
</gene>
<evidence type="ECO:0000256" key="4">
    <source>
        <dbReference type="ARBA" id="ARBA00023242"/>
    </source>
</evidence>
<evidence type="ECO:0000256" key="3">
    <source>
        <dbReference type="ARBA" id="ARBA00023163"/>
    </source>
</evidence>
<dbReference type="AlphaFoldDB" id="A0AAN7A348"/>
<keyword evidence="4 5" id="KW-0539">Nucleus</keyword>
<dbReference type="PROSITE" id="PS51325">
    <property type="entry name" value="ALPHA_BOX"/>
    <property type="match status" value="1"/>
</dbReference>
<dbReference type="Pfam" id="PF04769">
    <property type="entry name" value="MATalpha_HMGbox"/>
    <property type="match status" value="1"/>
</dbReference>
<dbReference type="EMBL" id="MU866894">
    <property type="protein sequence ID" value="KAK4170632.1"/>
    <property type="molecule type" value="Genomic_DNA"/>
</dbReference>
<keyword evidence="1 5" id="KW-0805">Transcription regulation</keyword>
<proteinExistence type="inferred from homology"/>
<name>A0AAN7A348_9PEZI</name>
<dbReference type="GO" id="GO:0005634">
    <property type="term" value="C:nucleus"/>
    <property type="evidence" value="ECO:0007669"/>
    <property type="project" value="UniProtKB-SubCell"/>
</dbReference>
<evidence type="ECO:0000259" key="6">
    <source>
        <dbReference type="PROSITE" id="PS51325"/>
    </source>
</evidence>
<keyword evidence="8" id="KW-1185">Reference proteome</keyword>
<feature type="domain" description="Alpha box" evidence="6">
    <location>
        <begin position="38"/>
        <end position="93"/>
    </location>
</feature>
<organism evidence="7 8">
    <name type="scientific">Triangularia setosa</name>
    <dbReference type="NCBI Taxonomy" id="2587417"/>
    <lineage>
        <taxon>Eukaryota</taxon>
        <taxon>Fungi</taxon>
        <taxon>Dikarya</taxon>
        <taxon>Ascomycota</taxon>
        <taxon>Pezizomycotina</taxon>
        <taxon>Sordariomycetes</taxon>
        <taxon>Sordariomycetidae</taxon>
        <taxon>Sordariales</taxon>
        <taxon>Podosporaceae</taxon>
        <taxon>Triangularia</taxon>
    </lineage>
</organism>
<keyword evidence="2 5" id="KW-0238">DNA-binding</keyword>
<evidence type="ECO:0000256" key="2">
    <source>
        <dbReference type="ARBA" id="ARBA00023125"/>
    </source>
</evidence>
<evidence type="ECO:0000256" key="5">
    <source>
        <dbReference type="RuleBase" id="RU003516"/>
    </source>
</evidence>
<protein>
    <submittedName>
        <fullName evidence="7">Mat sexual cell fertilization-promoting factor</fullName>
    </submittedName>
</protein>
<evidence type="ECO:0000256" key="1">
    <source>
        <dbReference type="ARBA" id="ARBA00023015"/>
    </source>
</evidence>
<comment type="subcellular location">
    <subcellularLocation>
        <location evidence="5">Nucleus</location>
    </subcellularLocation>
</comment>
<dbReference type="Proteomes" id="UP001302321">
    <property type="component" value="Unassembled WGS sequence"/>
</dbReference>
<dbReference type="GO" id="GO:0008301">
    <property type="term" value="F:DNA binding, bending"/>
    <property type="evidence" value="ECO:0007669"/>
    <property type="project" value="InterPro"/>
</dbReference>
<keyword evidence="3 5" id="KW-0804">Transcription</keyword>
<evidence type="ECO:0000313" key="8">
    <source>
        <dbReference type="Proteomes" id="UP001302321"/>
    </source>
</evidence>
<reference evidence="7" key="1">
    <citation type="journal article" date="2023" name="Mol. Phylogenet. Evol.">
        <title>Genome-scale phylogeny and comparative genomics of the fungal order Sordariales.</title>
        <authorList>
            <person name="Hensen N."/>
            <person name="Bonometti L."/>
            <person name="Westerberg I."/>
            <person name="Brannstrom I.O."/>
            <person name="Guillou S."/>
            <person name="Cros-Aarteil S."/>
            <person name="Calhoun S."/>
            <person name="Haridas S."/>
            <person name="Kuo A."/>
            <person name="Mondo S."/>
            <person name="Pangilinan J."/>
            <person name="Riley R."/>
            <person name="LaButti K."/>
            <person name="Andreopoulos B."/>
            <person name="Lipzen A."/>
            <person name="Chen C."/>
            <person name="Yan M."/>
            <person name="Daum C."/>
            <person name="Ng V."/>
            <person name="Clum A."/>
            <person name="Steindorff A."/>
            <person name="Ohm R.A."/>
            <person name="Martin F."/>
            <person name="Silar P."/>
            <person name="Natvig D.O."/>
            <person name="Lalanne C."/>
            <person name="Gautier V."/>
            <person name="Ament-Velasquez S.L."/>
            <person name="Kruys A."/>
            <person name="Hutchinson M.I."/>
            <person name="Powell A.J."/>
            <person name="Barry K."/>
            <person name="Miller A.N."/>
            <person name="Grigoriev I.V."/>
            <person name="Debuchy R."/>
            <person name="Gladieux P."/>
            <person name="Hiltunen Thoren M."/>
            <person name="Johannesson H."/>
        </authorList>
    </citation>
    <scope>NUCLEOTIDE SEQUENCE</scope>
    <source>
        <strain evidence="7">CBS 892.96</strain>
    </source>
</reference>
<accession>A0AAN7A348</accession>
<comment type="caution">
    <text evidence="7">The sequence shown here is derived from an EMBL/GenBank/DDBJ whole genome shotgun (WGS) entry which is preliminary data.</text>
</comment>
<evidence type="ECO:0000313" key="7">
    <source>
        <dbReference type="EMBL" id="KAK4170632.1"/>
    </source>
</evidence>
<comment type="similarity">
    <text evidence="5">Belongs to the MATALPHA1 family.</text>
</comment>